<keyword evidence="2" id="KW-1185">Reference proteome</keyword>
<gene>
    <name evidence="1" type="ORF">D3Y59_02785</name>
</gene>
<dbReference type="SUPFAM" id="SSF69635">
    <property type="entry name" value="Type III secretory system chaperone-like"/>
    <property type="match status" value="1"/>
</dbReference>
<proteinExistence type="predicted"/>
<organism evidence="1 2">
    <name type="scientific">Hymenobacter oligotrophus</name>
    <dbReference type="NCBI Taxonomy" id="2319843"/>
    <lineage>
        <taxon>Bacteria</taxon>
        <taxon>Pseudomonadati</taxon>
        <taxon>Bacteroidota</taxon>
        <taxon>Cytophagia</taxon>
        <taxon>Cytophagales</taxon>
        <taxon>Hymenobacteraceae</taxon>
        <taxon>Hymenobacter</taxon>
    </lineage>
</organism>
<dbReference type="AlphaFoldDB" id="A0A3B7RPD0"/>
<dbReference type="Gene3D" id="3.30.1460.10">
    <property type="match status" value="1"/>
</dbReference>
<sequence>MPNRYFATVKNYLLALGFDIRHADEHDGVLVVDNPALGIRNLVLGCGEPLLIMEQYLLELPTPSCEVYQRLLQKNRDIIHGAFALDESGRKVIFRDTLQIETLDQSELEAVLNSLSLLLTEFSDELIEFSRGVAAPVLAS</sequence>
<dbReference type="EMBL" id="CP032317">
    <property type="protein sequence ID" value="AYA36077.1"/>
    <property type="molecule type" value="Genomic_DNA"/>
</dbReference>
<dbReference type="Proteomes" id="UP000262802">
    <property type="component" value="Chromosome"/>
</dbReference>
<protein>
    <submittedName>
        <fullName evidence="1">Molecular chaperone Tir</fullName>
    </submittedName>
</protein>
<dbReference type="RefSeq" id="WP_119443664.1">
    <property type="nucleotide sequence ID" value="NZ_CP032317.1"/>
</dbReference>
<dbReference type="Pfam" id="PF22550">
    <property type="entry name" value="CesT_Tir_1"/>
    <property type="match status" value="1"/>
</dbReference>
<dbReference type="OrthoDB" id="361060at2"/>
<evidence type="ECO:0000313" key="1">
    <source>
        <dbReference type="EMBL" id="AYA36077.1"/>
    </source>
</evidence>
<dbReference type="KEGG" id="hyh:D3Y59_02785"/>
<dbReference type="InterPro" id="IPR054345">
    <property type="entry name" value="Tir-like"/>
</dbReference>
<accession>A0A3B7RPD0</accession>
<evidence type="ECO:0000313" key="2">
    <source>
        <dbReference type="Proteomes" id="UP000262802"/>
    </source>
</evidence>
<name>A0A3B7RPD0_9BACT</name>
<reference evidence="1 2" key="1">
    <citation type="submission" date="2018-09" db="EMBL/GenBank/DDBJ databases">
        <title>Hymenobacter medium sp. nov., isolated from R2A medium.</title>
        <authorList>
            <person name="Yingchao G."/>
        </authorList>
    </citation>
    <scope>NUCLEOTIDE SEQUENCE [LARGE SCALE GENOMIC DNA]</scope>
    <source>
        <strain evidence="2">sh-6</strain>
    </source>
</reference>